<keyword evidence="5 7" id="KW-0460">Magnesium</keyword>
<dbReference type="CDD" id="cd03130">
    <property type="entry name" value="GATase1_CobB"/>
    <property type="match status" value="1"/>
</dbReference>
<dbReference type="EMBL" id="FRAF01000021">
    <property type="protein sequence ID" value="SHK74751.1"/>
    <property type="molecule type" value="Genomic_DNA"/>
</dbReference>
<keyword evidence="11" id="KW-1185">Reference proteome</keyword>
<evidence type="ECO:0000259" key="8">
    <source>
        <dbReference type="Pfam" id="PF01656"/>
    </source>
</evidence>
<dbReference type="Pfam" id="PF01656">
    <property type="entry name" value="CbiA"/>
    <property type="match status" value="1"/>
</dbReference>
<dbReference type="PANTHER" id="PTHR43873:SF1">
    <property type="entry name" value="COBYRINATE A,C-DIAMIDE SYNTHASE"/>
    <property type="match status" value="1"/>
</dbReference>
<dbReference type="InterPro" id="IPR004484">
    <property type="entry name" value="CbiA/CobB_synth"/>
</dbReference>
<comment type="miscellaneous">
    <text evidence="7">The a and c carboxylates of cobyrinate are activated for nucleophilic attack via formation of a phosphorylated intermediate by ATP. CbiA catalyzes first the amidation of the c-carboxylate, and then that of the a-carboxylate.</text>
</comment>
<feature type="domain" description="CobQ/CobB/MinD/ParA nucleotide binding" evidence="8">
    <location>
        <begin position="6"/>
        <end position="192"/>
    </location>
</feature>
<dbReference type="NCBIfam" id="NF002204">
    <property type="entry name" value="PRK01077.1"/>
    <property type="match status" value="1"/>
</dbReference>
<dbReference type="UniPathway" id="UPA00148">
    <property type="reaction ID" value="UER00231"/>
</dbReference>
<evidence type="ECO:0000256" key="5">
    <source>
        <dbReference type="ARBA" id="ARBA00022842"/>
    </source>
</evidence>
<dbReference type="NCBIfam" id="TIGR00379">
    <property type="entry name" value="cobB"/>
    <property type="match status" value="1"/>
</dbReference>
<evidence type="ECO:0000313" key="11">
    <source>
        <dbReference type="Proteomes" id="UP000184016"/>
    </source>
</evidence>
<reference evidence="11" key="1">
    <citation type="submission" date="2016-11" db="EMBL/GenBank/DDBJ databases">
        <authorList>
            <person name="Varghese N."/>
            <person name="Submissions S."/>
        </authorList>
    </citation>
    <scope>NUCLEOTIDE SEQUENCE [LARGE SCALE GENOMIC DNA]</scope>
    <source>
        <strain evidence="11">USBA-503</strain>
    </source>
</reference>
<dbReference type="HAMAP" id="MF_00027">
    <property type="entry name" value="CobB_CbiA"/>
    <property type="match status" value="1"/>
</dbReference>
<dbReference type="SUPFAM" id="SSF52540">
    <property type="entry name" value="P-loop containing nucleoside triphosphate hydrolases"/>
    <property type="match status" value="1"/>
</dbReference>
<dbReference type="CDD" id="cd05388">
    <property type="entry name" value="CobB_N"/>
    <property type="match status" value="1"/>
</dbReference>
<keyword evidence="7" id="KW-0169">Cobalamin biosynthesis</keyword>
<evidence type="ECO:0000256" key="6">
    <source>
        <dbReference type="ARBA" id="ARBA00022962"/>
    </source>
</evidence>
<comment type="function">
    <text evidence="7">Catalyzes the ATP-dependent amidation of the two carboxylate groups at positions a and c of cobyrinate, using either L-glutamine or ammonia as the nitrogen source.</text>
</comment>
<dbReference type="STRING" id="1830138.SAMN05443507_12157"/>
<organism evidence="10 11">
    <name type="scientific">Alicyclobacillus tolerans</name>
    <dbReference type="NCBI Taxonomy" id="90970"/>
    <lineage>
        <taxon>Bacteria</taxon>
        <taxon>Bacillati</taxon>
        <taxon>Bacillota</taxon>
        <taxon>Bacilli</taxon>
        <taxon>Bacillales</taxon>
        <taxon>Alicyclobacillaceae</taxon>
        <taxon>Alicyclobacillus</taxon>
    </lineage>
</organism>
<dbReference type="InterPro" id="IPR002586">
    <property type="entry name" value="CobQ/CobB/MinD/ParA_Nub-bd_dom"/>
</dbReference>
<keyword evidence="6 7" id="KW-0315">Glutamine amidotransferase</keyword>
<gene>
    <name evidence="7" type="primary">cbiA</name>
    <name evidence="10" type="ORF">SAMN05443507_12157</name>
</gene>
<feature type="active site" description="Nucleophile" evidence="7">
    <location>
        <position position="334"/>
    </location>
</feature>
<dbReference type="Gene3D" id="3.40.50.300">
    <property type="entry name" value="P-loop containing nucleotide triphosphate hydrolases"/>
    <property type="match status" value="2"/>
</dbReference>
<evidence type="ECO:0000313" key="10">
    <source>
        <dbReference type="EMBL" id="SHK74751.1"/>
    </source>
</evidence>
<dbReference type="Gene3D" id="3.40.50.880">
    <property type="match status" value="1"/>
</dbReference>
<keyword evidence="4 7" id="KW-0067">ATP-binding</keyword>
<protein>
    <recommendedName>
        <fullName evidence="7">Cobyrinate a,c-diamide synthase</fullName>
        <ecNumber evidence="7">6.3.5.11</ecNumber>
    </recommendedName>
    <alternativeName>
        <fullName evidence="7">Cobyrinic acid a,c-diamide synthetase</fullName>
    </alternativeName>
</protein>
<evidence type="ECO:0000256" key="2">
    <source>
        <dbReference type="ARBA" id="ARBA00022598"/>
    </source>
</evidence>
<name>A0A1M6V014_9BACL</name>
<sequence length="461" mass="50376">MRQPRIVIAGTQSGAGKTTVTLGLMAALRRRKLQVQGFKVGPDYIDPSYHSVVTGRVSRNLDTWMMTPSIVQEVFERGSRGSDISVIEGVMGMYDGKDPLSNLGSTAEMSCLLKAPVLLVLNVSSMARSAAAMVLGFQKLDPDVPLAGVIVNQVGSVGHFELVKAAIEQMCGIPVVGYLGRHTVLQIPERHLGLIPALERGEMSGLFDALADAIEATVDVDSILKIAQEAEELPSVPPVLFAGKKREPLVTIAIAKDSAFNFYYPENLELLEWYGARLVEFSPLRGEKVPENADGVYIGGGFPEEFAAELSRQEEVRQSLQRALQNGLPVFAECGGYMYLTGSIKDRQGAVYDMTGAIPASVEMQPKLAALGYREVTALQDTLLLSAGEHARGHEFHYSTIKLDINEQWSFAYESSGMRGKKTEGYAKGNLLAAYTHLHFASNPRMVERFITACRRYRKLG</sequence>
<dbReference type="Pfam" id="PF07685">
    <property type="entry name" value="GATase_3"/>
    <property type="match status" value="1"/>
</dbReference>
<dbReference type="GO" id="GO:0009236">
    <property type="term" value="P:cobalamin biosynthetic process"/>
    <property type="evidence" value="ECO:0007669"/>
    <property type="project" value="UniProtKB-UniRule"/>
</dbReference>
<dbReference type="GO" id="GO:0042242">
    <property type="term" value="F:cobyrinic acid a,c-diamide synthase activity"/>
    <property type="evidence" value="ECO:0007669"/>
    <property type="project" value="UniProtKB-UniRule"/>
</dbReference>
<dbReference type="InterPro" id="IPR027417">
    <property type="entry name" value="P-loop_NTPase"/>
</dbReference>
<keyword evidence="2 7" id="KW-0436">Ligase</keyword>
<evidence type="ECO:0000256" key="3">
    <source>
        <dbReference type="ARBA" id="ARBA00022741"/>
    </source>
</evidence>
<evidence type="ECO:0000256" key="7">
    <source>
        <dbReference type="HAMAP-Rule" id="MF_00027"/>
    </source>
</evidence>
<dbReference type="AlphaFoldDB" id="A0A1M6V014"/>
<dbReference type="RefSeq" id="WP_072874796.1">
    <property type="nucleotide sequence ID" value="NZ_FRAF01000021.1"/>
</dbReference>
<comment type="catalytic activity">
    <reaction evidence="7">
        <text>cob(II)yrinate + 2 L-glutamine + 2 ATP + 2 H2O = cob(II)yrinate a,c diamide + 2 L-glutamate + 2 ADP + 2 phosphate + 2 H(+)</text>
        <dbReference type="Rhea" id="RHEA:26289"/>
        <dbReference type="ChEBI" id="CHEBI:15377"/>
        <dbReference type="ChEBI" id="CHEBI:15378"/>
        <dbReference type="ChEBI" id="CHEBI:29985"/>
        <dbReference type="ChEBI" id="CHEBI:30616"/>
        <dbReference type="ChEBI" id="CHEBI:43474"/>
        <dbReference type="ChEBI" id="CHEBI:58359"/>
        <dbReference type="ChEBI" id="CHEBI:58537"/>
        <dbReference type="ChEBI" id="CHEBI:58894"/>
        <dbReference type="ChEBI" id="CHEBI:456216"/>
        <dbReference type="EC" id="6.3.5.11"/>
    </reaction>
</comment>
<dbReference type="GO" id="GO:0005524">
    <property type="term" value="F:ATP binding"/>
    <property type="evidence" value="ECO:0007669"/>
    <property type="project" value="UniProtKB-UniRule"/>
</dbReference>
<dbReference type="InterPro" id="IPR011698">
    <property type="entry name" value="GATase_3"/>
</dbReference>
<evidence type="ECO:0000256" key="1">
    <source>
        <dbReference type="ARBA" id="ARBA00001946"/>
    </source>
</evidence>
<dbReference type="Proteomes" id="UP000184016">
    <property type="component" value="Unassembled WGS sequence"/>
</dbReference>
<feature type="site" description="Increases nucleophilicity of active site Cys" evidence="7">
    <location>
        <position position="437"/>
    </location>
</feature>
<comment type="cofactor">
    <cofactor evidence="1 7">
        <name>Mg(2+)</name>
        <dbReference type="ChEBI" id="CHEBI:18420"/>
    </cofactor>
</comment>
<proteinExistence type="inferred from homology"/>
<comment type="similarity">
    <text evidence="7">Belongs to the CobB/CbiA family.</text>
</comment>
<feature type="domain" description="CobB/CobQ-like glutamine amidotransferase" evidence="9">
    <location>
        <begin position="251"/>
        <end position="443"/>
    </location>
</feature>
<dbReference type="EC" id="6.3.5.11" evidence="7"/>
<keyword evidence="3 7" id="KW-0547">Nucleotide-binding</keyword>
<comment type="pathway">
    <text evidence="7">Cofactor biosynthesis; adenosylcobalamin biosynthesis; cob(II)yrinate a,c-diamide from sirohydrochlorin (anaerobic route): step 10/10.</text>
</comment>
<evidence type="ECO:0000259" key="9">
    <source>
        <dbReference type="Pfam" id="PF07685"/>
    </source>
</evidence>
<dbReference type="SUPFAM" id="SSF52317">
    <property type="entry name" value="Class I glutamine amidotransferase-like"/>
    <property type="match status" value="1"/>
</dbReference>
<dbReference type="PROSITE" id="PS51274">
    <property type="entry name" value="GATASE_COBBQ"/>
    <property type="match status" value="1"/>
</dbReference>
<dbReference type="InterPro" id="IPR029062">
    <property type="entry name" value="Class_I_gatase-like"/>
</dbReference>
<dbReference type="OrthoDB" id="9764035at2"/>
<dbReference type="PANTHER" id="PTHR43873">
    <property type="entry name" value="COBYRINATE A,C-DIAMIDE SYNTHASE"/>
    <property type="match status" value="1"/>
</dbReference>
<evidence type="ECO:0000256" key="4">
    <source>
        <dbReference type="ARBA" id="ARBA00022840"/>
    </source>
</evidence>
<accession>A0A1M6V014</accession>
<comment type="domain">
    <text evidence="7">Comprises of two domains. The C-terminal domain contains the binding site for glutamine and catalyzes the hydrolysis of this substrate to glutamate and ammonia. The N-terminal domain is anticipated to bind ATP and cobyrinate and catalyzes the ultimate synthesis of the diamide product. The ammonia produced via the glutaminase domain is probably translocated to the adjacent domain via a molecular tunnel, where it reacts with an activated intermediate.</text>
</comment>